<dbReference type="EMBL" id="GFPF01008881">
    <property type="protein sequence ID" value="MAA20027.1"/>
    <property type="molecule type" value="Transcribed_RNA"/>
</dbReference>
<evidence type="ECO:0000313" key="2">
    <source>
        <dbReference type="EMBL" id="MAA20027.1"/>
    </source>
</evidence>
<keyword evidence="1" id="KW-0732">Signal</keyword>
<name>A0A224YR03_9ACAR</name>
<organism evidence="2">
    <name type="scientific">Rhipicephalus zambeziensis</name>
    <dbReference type="NCBI Taxonomy" id="60191"/>
    <lineage>
        <taxon>Eukaryota</taxon>
        <taxon>Metazoa</taxon>
        <taxon>Ecdysozoa</taxon>
        <taxon>Arthropoda</taxon>
        <taxon>Chelicerata</taxon>
        <taxon>Arachnida</taxon>
        <taxon>Acari</taxon>
        <taxon>Parasitiformes</taxon>
        <taxon>Ixodida</taxon>
        <taxon>Ixodoidea</taxon>
        <taxon>Ixodidae</taxon>
        <taxon>Rhipicephalinae</taxon>
        <taxon>Rhipicephalus</taxon>
        <taxon>Rhipicephalus</taxon>
    </lineage>
</organism>
<dbReference type="InterPro" id="IPR006594">
    <property type="entry name" value="LisH"/>
</dbReference>
<proteinExistence type="predicted"/>
<dbReference type="PROSITE" id="PS50896">
    <property type="entry name" value="LISH"/>
    <property type="match status" value="1"/>
</dbReference>
<feature type="signal peptide" evidence="1">
    <location>
        <begin position="1"/>
        <end position="23"/>
    </location>
</feature>
<accession>A0A224YR03</accession>
<feature type="chain" id="PRO_5012736691" evidence="1">
    <location>
        <begin position="24"/>
        <end position="114"/>
    </location>
</feature>
<protein>
    <submittedName>
        <fullName evidence="2">Uncharacterized protein</fullName>
    </submittedName>
</protein>
<sequence>MKTIVPFTCLNIAFLYLLRFGYDDTAKVYASQCGVQEKLLVKSLVKLHNESVRRARWRYGSGPIHFAEVCAGYCGPNNEGGVCAPNCICRVIDAITPHIYLCFEQGKPLPLGFN</sequence>
<dbReference type="AlphaFoldDB" id="A0A224YR03"/>
<reference evidence="2" key="1">
    <citation type="journal article" date="2017" name="Parasit. Vectors">
        <title>Sialotranscriptomics of Rhipicephalus zambeziensis reveals intricate expression profiles of secretory proteins and suggests tight temporal transcriptional regulation during blood-feeding.</title>
        <authorList>
            <person name="de Castro M.H."/>
            <person name="de Klerk D."/>
            <person name="Pienaar R."/>
            <person name="Rees D.J.G."/>
            <person name="Mans B.J."/>
        </authorList>
    </citation>
    <scope>NUCLEOTIDE SEQUENCE</scope>
    <source>
        <tissue evidence="2">Salivary glands</tissue>
    </source>
</reference>
<evidence type="ECO:0000256" key="1">
    <source>
        <dbReference type="SAM" id="SignalP"/>
    </source>
</evidence>